<name>I4BEA8_MYCCN</name>
<feature type="compositionally biased region" description="Polar residues" evidence="1">
    <location>
        <begin position="311"/>
        <end position="321"/>
    </location>
</feature>
<feature type="compositionally biased region" description="Polar residues" evidence="1">
    <location>
        <begin position="328"/>
        <end position="343"/>
    </location>
</feature>
<feature type="compositionally biased region" description="Low complexity" evidence="1">
    <location>
        <begin position="294"/>
        <end position="306"/>
    </location>
</feature>
<dbReference type="Pfam" id="PF08237">
    <property type="entry name" value="PE-PPE"/>
    <property type="match status" value="1"/>
</dbReference>
<gene>
    <name evidence="3" type="ordered locus">Mycch_0799</name>
</gene>
<evidence type="ECO:0000259" key="2">
    <source>
        <dbReference type="Pfam" id="PF08237"/>
    </source>
</evidence>
<dbReference type="RefSeq" id="WP_014814106.1">
    <property type="nucleotide sequence ID" value="NC_018027.1"/>
</dbReference>
<dbReference type="PATRIC" id="fig|710421.3.peg.803"/>
<dbReference type="STRING" id="710421.Mycch_0799"/>
<dbReference type="EMBL" id="CP003053">
    <property type="protein sequence ID" value="AFM15615.1"/>
    <property type="molecule type" value="Genomic_DNA"/>
</dbReference>
<feature type="compositionally biased region" description="Pro residues" evidence="1">
    <location>
        <begin position="262"/>
        <end position="277"/>
    </location>
</feature>
<feature type="compositionally biased region" description="Basic and acidic residues" evidence="1">
    <location>
        <begin position="375"/>
        <end position="386"/>
    </location>
</feature>
<proteinExistence type="predicted"/>
<organism evidence="3 4">
    <name type="scientific">Mycolicibacterium chubuense (strain NBB4)</name>
    <name type="common">Mycobacterium chubuense</name>
    <dbReference type="NCBI Taxonomy" id="710421"/>
    <lineage>
        <taxon>Bacteria</taxon>
        <taxon>Bacillati</taxon>
        <taxon>Actinomycetota</taxon>
        <taxon>Actinomycetes</taxon>
        <taxon>Mycobacteriales</taxon>
        <taxon>Mycobacteriaceae</taxon>
        <taxon>Mycolicibacterium</taxon>
    </lineage>
</organism>
<accession>I4BEA8</accession>
<dbReference type="InterPro" id="IPR013228">
    <property type="entry name" value="PE-PPE_C"/>
</dbReference>
<dbReference type="HOGENOM" id="CLU_053319_0_0_11"/>
<protein>
    <submittedName>
        <fullName evidence="3">PE-PPE domain-containing protein</fullName>
    </submittedName>
</protein>
<feature type="compositionally biased region" description="Gly residues" evidence="1">
    <location>
        <begin position="395"/>
        <end position="406"/>
    </location>
</feature>
<dbReference type="eggNOG" id="COG5651">
    <property type="taxonomic scope" value="Bacteria"/>
</dbReference>
<evidence type="ECO:0000313" key="4">
    <source>
        <dbReference type="Proteomes" id="UP000006057"/>
    </source>
</evidence>
<evidence type="ECO:0000256" key="1">
    <source>
        <dbReference type="SAM" id="MobiDB-lite"/>
    </source>
</evidence>
<dbReference type="Proteomes" id="UP000006057">
    <property type="component" value="Chromosome"/>
</dbReference>
<feature type="region of interest" description="Disordered" evidence="1">
    <location>
        <begin position="248"/>
        <end position="406"/>
    </location>
</feature>
<keyword evidence="4" id="KW-1185">Reference proteome</keyword>
<sequence>MATVFAVATPGAADASTALILGGKGKYAKLTDQQMSDAFGGYFADYDQRINVPFPGTSNLYKSVQVGTDNLYAAVYATPGPKTIGGVSEGAPSVIEVLRRLEADAADPASGKTPPPKEEMNVAIYGLPSKRFLGDLADQPMPVTPYDIIIVKAEYDGIADFPDNTWNMLAVTNALMGAVQLHVKQSNFDIRNLPTEYTIETNDAGGTTTTILIPTEVLPILGPMVALHFNPDYIAKMDARLRPKIDAAYDRPPMETGIPPTLTGPPGPPPTTTPSTPPVTALTATSVQTSAEQTTAALSTRATSRAPLASESRTATATQPTVADDPEPNTQSGDDTKASSGTTAEAEKPARKSLFATREHKKATRGSEKGAAGSAEKRTERTKDRPSAAGADADAGGGGSAGGDSE</sequence>
<feature type="domain" description="PE-PPE" evidence="2">
    <location>
        <begin position="59"/>
        <end position="250"/>
    </location>
</feature>
<feature type="compositionally biased region" description="Low complexity" evidence="1">
    <location>
        <begin position="278"/>
        <end position="287"/>
    </location>
</feature>
<dbReference type="KEGG" id="mcb:Mycch_0799"/>
<dbReference type="AlphaFoldDB" id="I4BEA8"/>
<reference evidence="3 4" key="1">
    <citation type="submission" date="2012-06" db="EMBL/GenBank/DDBJ databases">
        <title>Complete sequence of chromosome of Mycobacterium chubuense NBB4.</title>
        <authorList>
            <consortium name="US DOE Joint Genome Institute"/>
            <person name="Lucas S."/>
            <person name="Han J."/>
            <person name="Lapidus A."/>
            <person name="Cheng J.-F."/>
            <person name="Goodwin L."/>
            <person name="Pitluck S."/>
            <person name="Peters L."/>
            <person name="Mikhailova N."/>
            <person name="Teshima H."/>
            <person name="Detter J.C."/>
            <person name="Han C."/>
            <person name="Tapia R."/>
            <person name="Land M."/>
            <person name="Hauser L."/>
            <person name="Kyrpides N."/>
            <person name="Ivanova N."/>
            <person name="Pagani I."/>
            <person name="Mattes T."/>
            <person name="Holmes A."/>
            <person name="Rutledge P."/>
            <person name="Paulsen I."/>
            <person name="Coleman N."/>
            <person name="Woyke T."/>
        </authorList>
    </citation>
    <scope>NUCLEOTIDE SEQUENCE [LARGE SCALE GENOMIC DNA]</scope>
    <source>
        <strain evidence="3 4">NBB4</strain>
    </source>
</reference>
<evidence type="ECO:0000313" key="3">
    <source>
        <dbReference type="EMBL" id="AFM15615.1"/>
    </source>
</evidence>